<evidence type="ECO:0000313" key="2">
    <source>
        <dbReference type="EMBL" id="MBB2182135.1"/>
    </source>
</evidence>
<protein>
    <recommendedName>
        <fullName evidence="4">TraX protein</fullName>
    </recommendedName>
</protein>
<feature type="transmembrane region" description="Helical" evidence="1">
    <location>
        <begin position="319"/>
        <end position="339"/>
    </location>
</feature>
<feature type="transmembrane region" description="Helical" evidence="1">
    <location>
        <begin position="166"/>
        <end position="190"/>
    </location>
</feature>
<feature type="transmembrane region" description="Helical" evidence="1">
    <location>
        <begin position="259"/>
        <end position="274"/>
    </location>
</feature>
<sequence>MSNLEVTAPNAMSQKKKGIYGSTLKIVAIVTMLIDHIGATIVQYSIQSRQTGLNLTNTQELVNFYATNSTLIIVNTIMRLIGRIAFPIFCFLLVEGFLHTRNVWKYALRLGIFALVSEIPFDLAFSNHLYYPQYQNVYFTLLIGLITLIGFQKLQEKLQDKSWLPVLGVAGAIVMGIAVVISPFGFVQYINNILWALGQDNINPYGSTGILLAIILSLIALGVFAIMCKKSGVKKASLRFADILILAIGMLAAEYLMTDYSAFGVLTIAVMYGLRKKPFRSMLGGCITLAIMSVSEIPAFLDLILVHKYNGERGLKMKYVFYIFYPAHLLILYGICWLMKII</sequence>
<evidence type="ECO:0000313" key="3">
    <source>
        <dbReference type="Proteomes" id="UP000574276"/>
    </source>
</evidence>
<dbReference type="Pfam" id="PF05857">
    <property type="entry name" value="TraX"/>
    <property type="match status" value="2"/>
</dbReference>
<comment type="caution">
    <text evidence="2">The sequence shown here is derived from an EMBL/GenBank/DDBJ whole genome shotgun (WGS) entry which is preliminary data.</text>
</comment>
<feature type="transmembrane region" description="Helical" evidence="1">
    <location>
        <begin position="137"/>
        <end position="154"/>
    </location>
</feature>
<keyword evidence="1" id="KW-0472">Membrane</keyword>
<feature type="transmembrane region" description="Helical" evidence="1">
    <location>
        <begin position="202"/>
        <end position="224"/>
    </location>
</feature>
<name>A0A839JWS9_9FIRM</name>
<reference evidence="2 3" key="1">
    <citation type="submission" date="2020-07" db="EMBL/GenBank/DDBJ databases">
        <title>Characterization and genome sequencing of isolate MD1, a novel member within the family Lachnospiraceae.</title>
        <authorList>
            <person name="Rettenmaier R."/>
            <person name="Di Bello L."/>
            <person name="Zinser C."/>
            <person name="Scheitz K."/>
            <person name="Liebl W."/>
            <person name="Zverlov V."/>
        </authorList>
    </citation>
    <scope>NUCLEOTIDE SEQUENCE [LARGE SCALE GENOMIC DNA]</scope>
    <source>
        <strain evidence="2 3">MD1</strain>
    </source>
</reference>
<dbReference type="RefSeq" id="WP_228351864.1">
    <property type="nucleotide sequence ID" value="NZ_JACEGA010000001.1"/>
</dbReference>
<evidence type="ECO:0008006" key="4">
    <source>
        <dbReference type="Google" id="ProtNLM"/>
    </source>
</evidence>
<dbReference type="InterPro" id="IPR008875">
    <property type="entry name" value="TraX"/>
</dbReference>
<evidence type="ECO:0000256" key="1">
    <source>
        <dbReference type="SAM" id="Phobius"/>
    </source>
</evidence>
<accession>A0A839JWS9</accession>
<proteinExistence type="predicted"/>
<feature type="transmembrane region" description="Helical" evidence="1">
    <location>
        <begin position="106"/>
        <end position="125"/>
    </location>
</feature>
<dbReference type="AlphaFoldDB" id="A0A839JWS9"/>
<dbReference type="Proteomes" id="UP000574276">
    <property type="component" value="Unassembled WGS sequence"/>
</dbReference>
<keyword evidence="1" id="KW-0812">Transmembrane</keyword>
<feature type="transmembrane region" description="Helical" evidence="1">
    <location>
        <begin position="286"/>
        <end position="307"/>
    </location>
</feature>
<keyword evidence="3" id="KW-1185">Reference proteome</keyword>
<organism evidence="2 3">
    <name type="scientific">Variimorphobacter saccharofermentans</name>
    <dbReference type="NCBI Taxonomy" id="2755051"/>
    <lineage>
        <taxon>Bacteria</taxon>
        <taxon>Bacillati</taxon>
        <taxon>Bacillota</taxon>
        <taxon>Clostridia</taxon>
        <taxon>Lachnospirales</taxon>
        <taxon>Lachnospiraceae</taxon>
        <taxon>Variimorphobacter</taxon>
    </lineage>
</organism>
<gene>
    <name evidence="2" type="ORF">H0486_04505</name>
</gene>
<feature type="transmembrane region" description="Helical" evidence="1">
    <location>
        <begin position="71"/>
        <end position="94"/>
    </location>
</feature>
<feature type="transmembrane region" description="Helical" evidence="1">
    <location>
        <begin position="24"/>
        <end position="46"/>
    </location>
</feature>
<dbReference type="EMBL" id="JACEGA010000001">
    <property type="protein sequence ID" value="MBB2182135.1"/>
    <property type="molecule type" value="Genomic_DNA"/>
</dbReference>
<keyword evidence="1" id="KW-1133">Transmembrane helix</keyword>